<dbReference type="InterPro" id="IPR010730">
    <property type="entry name" value="HET"/>
</dbReference>
<evidence type="ECO:0000313" key="2">
    <source>
        <dbReference type="EMBL" id="OCK74593.1"/>
    </source>
</evidence>
<reference evidence="2 3" key="1">
    <citation type="journal article" date="2016" name="Nat. Commun.">
        <title>Ectomycorrhizal ecology is imprinted in the genome of the dominant symbiotic fungus Cenococcum geophilum.</title>
        <authorList>
            <consortium name="DOE Joint Genome Institute"/>
            <person name="Peter M."/>
            <person name="Kohler A."/>
            <person name="Ohm R.A."/>
            <person name="Kuo A."/>
            <person name="Krutzmann J."/>
            <person name="Morin E."/>
            <person name="Arend M."/>
            <person name="Barry K.W."/>
            <person name="Binder M."/>
            <person name="Choi C."/>
            <person name="Clum A."/>
            <person name="Copeland A."/>
            <person name="Grisel N."/>
            <person name="Haridas S."/>
            <person name="Kipfer T."/>
            <person name="LaButti K."/>
            <person name="Lindquist E."/>
            <person name="Lipzen A."/>
            <person name="Maire R."/>
            <person name="Meier B."/>
            <person name="Mihaltcheva S."/>
            <person name="Molinier V."/>
            <person name="Murat C."/>
            <person name="Poggeler S."/>
            <person name="Quandt C.A."/>
            <person name="Sperisen C."/>
            <person name="Tritt A."/>
            <person name="Tisserant E."/>
            <person name="Crous P.W."/>
            <person name="Henrissat B."/>
            <person name="Nehls U."/>
            <person name="Egli S."/>
            <person name="Spatafora J.W."/>
            <person name="Grigoriev I.V."/>
            <person name="Martin F.M."/>
        </authorList>
    </citation>
    <scope>NUCLEOTIDE SEQUENCE [LARGE SCALE GENOMIC DNA]</scope>
    <source>
        <strain evidence="2 3">CBS 459.81</strain>
    </source>
</reference>
<dbReference type="AlphaFoldDB" id="A0A8E2DZU3"/>
<dbReference type="EMBL" id="KV745448">
    <property type="protein sequence ID" value="OCK74593.1"/>
    <property type="molecule type" value="Genomic_DNA"/>
</dbReference>
<proteinExistence type="predicted"/>
<evidence type="ECO:0000313" key="3">
    <source>
        <dbReference type="Proteomes" id="UP000250266"/>
    </source>
</evidence>
<dbReference type="OrthoDB" id="5386922at2759"/>
<name>A0A8E2DZU3_9PEZI</name>
<dbReference type="Pfam" id="PF06985">
    <property type="entry name" value="HET"/>
    <property type="match status" value="1"/>
</dbReference>
<sequence>MTSSACTFSWDKVLCAICRQLFDHFVVAEGSKKNRDMNAAQYSWHDIPSLEISARLPCGLCALVLTSFETPTYKPWLELLKTWNFRLRAKLLSRSHPAGEIDIYICFPGEDPGPLKAEIWDEAHIVGPIHFRLMEDNVRAVTDSKSLKSIGQDIRDPDFPLGGGATSHSGFGKIQAWIKQCEVHHNCSPLGRVGGPSYAVPTRLLELARGYQHPQVKLVSGRDLPAQETKYASLSHCWGRKQLPRLLHGNVQAWRSNIPWQELSKTFQEAIKVTEVLGFSHLWIDALCIIQDSEEDWSREAALMTDVYSNSSLNIAADASVDGEGGLFRDRHAAITQYFMVPLKEEKIRYILYINGWPNHVEEAPMRGRAWVVQERFLAPRTVHFSQDQLHWECQKLTSSEGLPDHFDLGRAHQFTLQKSALQLPELAGAAKPQHDTRSKELLYRLWYQLVETYSSAALTYPSDKPIAIAGLAGAFQRYLRLDPSDYVCGLWRPDLISGLLWCCAGGKRTYDDRIPTWSWLSLDPGTVCWYLVDQLEWHETAQILDVNVTPVRNPFGHVSFGSVRIRGPLCQATLSKNAEPFDVGYPKEEHGHLWGYYTTVRDHSLLEEEGFLTKLDEDSENRLQAVLDQPIYLLLVRIAYQSAPQASKETRANHSLHHDSTFECLIIMPTEAKGHFRRIGYLKYEGVSQYASLWREGVPSGQTVEQAKRSCEILEVALRSQISSPALLEEPDYYDRILHTITLL</sequence>
<dbReference type="PANTHER" id="PTHR33112:SF10">
    <property type="entry name" value="TOL"/>
    <property type="match status" value="1"/>
</dbReference>
<gene>
    <name evidence="2" type="ORF">K432DRAFT_386721</name>
</gene>
<dbReference type="Proteomes" id="UP000250266">
    <property type="component" value="Unassembled WGS sequence"/>
</dbReference>
<feature type="domain" description="Heterokaryon incompatibility" evidence="1">
    <location>
        <begin position="231"/>
        <end position="375"/>
    </location>
</feature>
<dbReference type="PANTHER" id="PTHR33112">
    <property type="entry name" value="DOMAIN PROTEIN, PUTATIVE-RELATED"/>
    <property type="match status" value="1"/>
</dbReference>
<keyword evidence="3" id="KW-1185">Reference proteome</keyword>
<accession>A0A8E2DZU3</accession>
<evidence type="ECO:0000259" key="1">
    <source>
        <dbReference type="Pfam" id="PF06985"/>
    </source>
</evidence>
<protein>
    <submittedName>
        <fullName evidence="2">HET-domain-containing protein</fullName>
    </submittedName>
</protein>
<organism evidence="2 3">
    <name type="scientific">Lepidopterella palustris CBS 459.81</name>
    <dbReference type="NCBI Taxonomy" id="1314670"/>
    <lineage>
        <taxon>Eukaryota</taxon>
        <taxon>Fungi</taxon>
        <taxon>Dikarya</taxon>
        <taxon>Ascomycota</taxon>
        <taxon>Pezizomycotina</taxon>
        <taxon>Dothideomycetes</taxon>
        <taxon>Pleosporomycetidae</taxon>
        <taxon>Mytilinidiales</taxon>
        <taxon>Argynnaceae</taxon>
        <taxon>Lepidopterella</taxon>
    </lineage>
</organism>